<proteinExistence type="predicted"/>
<evidence type="ECO:0000313" key="1">
    <source>
        <dbReference type="Proteomes" id="UP000887576"/>
    </source>
</evidence>
<protein>
    <submittedName>
        <fullName evidence="2">Tetratricopeptide repeat protein 5 OB fold domain-containing protein</fullName>
    </submittedName>
</protein>
<name>A0AC34QVI0_9BILA</name>
<dbReference type="Proteomes" id="UP000887576">
    <property type="component" value="Unplaced"/>
</dbReference>
<accession>A0AC34QVI0</accession>
<organism evidence="1 2">
    <name type="scientific">Panagrolaimus sp. JU765</name>
    <dbReference type="NCBI Taxonomy" id="591449"/>
    <lineage>
        <taxon>Eukaryota</taxon>
        <taxon>Metazoa</taxon>
        <taxon>Ecdysozoa</taxon>
        <taxon>Nematoda</taxon>
        <taxon>Chromadorea</taxon>
        <taxon>Rhabditida</taxon>
        <taxon>Tylenchina</taxon>
        <taxon>Panagrolaimomorpha</taxon>
        <taxon>Panagrolaimoidea</taxon>
        <taxon>Panagrolaimidae</taxon>
        <taxon>Panagrolaimus</taxon>
    </lineage>
</organism>
<sequence length="435" mass="49706">MTVKPSEIVEYPCLNEKIKGKDSSLAEFRQKVRQFENQTWRFMHDHPGADNSDRVKAVTASGNALLNVLPLSASKAQKSYWMARIYFTMDADHPRALELAEKALRLNAFMVDAYILMANINWAQKQFKKASVCIPESYNLEQSPKTMAYMSFSYRIASTQAWEPTHKDLLIKQAIELAKGALKLDPNYVFAQYCLGISYFYKFFLPGKKNEYILKCGIAICEKAVNHPTNPFIRSDVFFNLAEAEIYLQNYNKAIDYLQKARQWEGIKDELPALATLYSDLKKLYFEFDKQKALMSIHKAMNADELTQNSNCGICSLSNHSATSIAVKVISQIPTERSTPKNFVVLDSNFDVAVLSIFNVSESIKIFIKDVLYLPAPTLKMISIPYLGDLTILRVEDPVGMTRNGKGFSPRSSAKPRNQKKKTRRTRRQRHKRQI</sequence>
<evidence type="ECO:0000313" key="2">
    <source>
        <dbReference type="WBParaSite" id="JU765_v2.g19726.t1"/>
    </source>
</evidence>
<reference evidence="2" key="1">
    <citation type="submission" date="2022-11" db="UniProtKB">
        <authorList>
            <consortium name="WormBaseParasite"/>
        </authorList>
    </citation>
    <scope>IDENTIFICATION</scope>
</reference>
<dbReference type="WBParaSite" id="JU765_v2.g19726.t1">
    <property type="protein sequence ID" value="JU765_v2.g19726.t1"/>
    <property type="gene ID" value="JU765_v2.g19726"/>
</dbReference>